<feature type="region of interest" description="Disordered" evidence="1">
    <location>
        <begin position="88"/>
        <end position="108"/>
    </location>
</feature>
<evidence type="ECO:0000256" key="1">
    <source>
        <dbReference type="SAM" id="MobiDB-lite"/>
    </source>
</evidence>
<proteinExistence type="predicted"/>
<dbReference type="AlphaFoldDB" id="A0A4Z2GBT9"/>
<dbReference type="EMBL" id="SRLO01000596">
    <property type="protein sequence ID" value="TNN51057.1"/>
    <property type="molecule type" value="Genomic_DNA"/>
</dbReference>
<gene>
    <name evidence="2" type="ORF">EYF80_038738</name>
</gene>
<reference evidence="2 3" key="1">
    <citation type="submission" date="2019-03" db="EMBL/GenBank/DDBJ databases">
        <title>First draft genome of Liparis tanakae, snailfish: a comprehensive survey of snailfish specific genes.</title>
        <authorList>
            <person name="Kim W."/>
            <person name="Song I."/>
            <person name="Jeong J.-H."/>
            <person name="Kim D."/>
            <person name="Kim S."/>
            <person name="Ryu S."/>
            <person name="Song J.Y."/>
            <person name="Lee S.K."/>
        </authorList>
    </citation>
    <scope>NUCLEOTIDE SEQUENCE [LARGE SCALE GENOMIC DNA]</scope>
    <source>
        <tissue evidence="2">Muscle</tissue>
    </source>
</reference>
<dbReference type="OrthoDB" id="416119at2759"/>
<dbReference type="Proteomes" id="UP000314294">
    <property type="component" value="Unassembled WGS sequence"/>
</dbReference>
<evidence type="ECO:0000313" key="3">
    <source>
        <dbReference type="Proteomes" id="UP000314294"/>
    </source>
</evidence>
<name>A0A4Z2GBT9_9TELE</name>
<protein>
    <submittedName>
        <fullName evidence="2">Uncharacterized protein</fullName>
    </submittedName>
</protein>
<evidence type="ECO:0000313" key="2">
    <source>
        <dbReference type="EMBL" id="TNN51057.1"/>
    </source>
</evidence>
<accession>A0A4Z2GBT9</accession>
<comment type="caution">
    <text evidence="2">The sequence shown here is derived from an EMBL/GenBank/DDBJ whole genome shotgun (WGS) entry which is preliminary data.</text>
</comment>
<organism evidence="2 3">
    <name type="scientific">Liparis tanakae</name>
    <name type="common">Tanaka's snailfish</name>
    <dbReference type="NCBI Taxonomy" id="230148"/>
    <lineage>
        <taxon>Eukaryota</taxon>
        <taxon>Metazoa</taxon>
        <taxon>Chordata</taxon>
        <taxon>Craniata</taxon>
        <taxon>Vertebrata</taxon>
        <taxon>Euteleostomi</taxon>
        <taxon>Actinopterygii</taxon>
        <taxon>Neopterygii</taxon>
        <taxon>Teleostei</taxon>
        <taxon>Neoteleostei</taxon>
        <taxon>Acanthomorphata</taxon>
        <taxon>Eupercaria</taxon>
        <taxon>Perciformes</taxon>
        <taxon>Cottioidei</taxon>
        <taxon>Cottales</taxon>
        <taxon>Liparidae</taxon>
        <taxon>Liparis</taxon>
    </lineage>
</organism>
<feature type="compositionally biased region" description="Polar residues" evidence="1">
    <location>
        <begin position="99"/>
        <end position="108"/>
    </location>
</feature>
<sequence>MEPGWTSRGLTSMHVLLPGGDPRGGLVEVCRSWTGRRVCGGFSARADIHPAEREGPEEMLTEDEVEMLQEYDGGRGSSRLCRSFFGDPGCVPQLDGASGTLSGETERI</sequence>
<keyword evidence="3" id="KW-1185">Reference proteome</keyword>